<feature type="non-terminal residue" evidence="1">
    <location>
        <position position="138"/>
    </location>
</feature>
<sequence>PLPSCTPNGFLPEYMIWRLAIRIDSSSVEDSSDPDDSCVLVRVAVRKENGKIQSYEWPEDGFLVRILMKAALNTPSSLASHELLLSGVGPVGSVRLSWPKLATVVVVEQADLDKPLVLPAFARRTPPWPPSGALSCRY</sequence>
<proteinExistence type="predicted"/>
<comment type="caution">
    <text evidence="1">The sequence shown here is derived from an EMBL/GenBank/DDBJ whole genome shotgun (WGS) entry which is preliminary data.</text>
</comment>
<organism evidence="1 2">
    <name type="scientific">Polarella glacialis</name>
    <name type="common">Dinoflagellate</name>
    <dbReference type="NCBI Taxonomy" id="89957"/>
    <lineage>
        <taxon>Eukaryota</taxon>
        <taxon>Sar</taxon>
        <taxon>Alveolata</taxon>
        <taxon>Dinophyceae</taxon>
        <taxon>Suessiales</taxon>
        <taxon>Suessiaceae</taxon>
        <taxon>Polarella</taxon>
    </lineage>
</organism>
<evidence type="ECO:0000313" key="2">
    <source>
        <dbReference type="Proteomes" id="UP000626109"/>
    </source>
</evidence>
<accession>A0A813LIV5</accession>
<evidence type="ECO:0000313" key="1">
    <source>
        <dbReference type="EMBL" id="CAE8729749.1"/>
    </source>
</evidence>
<reference evidence="1" key="1">
    <citation type="submission" date="2021-02" db="EMBL/GenBank/DDBJ databases">
        <authorList>
            <person name="Dougan E. K."/>
            <person name="Rhodes N."/>
            <person name="Thang M."/>
            <person name="Chan C."/>
        </authorList>
    </citation>
    <scope>NUCLEOTIDE SEQUENCE</scope>
</reference>
<dbReference type="AlphaFoldDB" id="A0A813LIV5"/>
<feature type="non-terminal residue" evidence="1">
    <location>
        <position position="1"/>
    </location>
</feature>
<protein>
    <submittedName>
        <fullName evidence="1">Uncharacterized protein</fullName>
    </submittedName>
</protein>
<dbReference type="Proteomes" id="UP000626109">
    <property type="component" value="Unassembled WGS sequence"/>
</dbReference>
<gene>
    <name evidence="1" type="ORF">PGLA2088_LOCUS45513</name>
</gene>
<dbReference type="EMBL" id="CAJNNW010035738">
    <property type="protein sequence ID" value="CAE8729749.1"/>
    <property type="molecule type" value="Genomic_DNA"/>
</dbReference>
<name>A0A813LIV5_POLGL</name>